<proteinExistence type="predicted"/>
<name>A0A835GU47_SPOEX</name>
<sequence>MDAFIAPLVAIVKLIYNLIEGVIRALIDSFILIACYIILGASSIVLGLLILRFGYCGYENCFPKPTVTHCVTVAGISLFVYIAYVMILQWF</sequence>
<keyword evidence="1" id="KW-0812">Transmembrane</keyword>
<evidence type="ECO:0000313" key="3">
    <source>
        <dbReference type="Proteomes" id="UP000648187"/>
    </source>
</evidence>
<feature type="transmembrane region" description="Helical" evidence="1">
    <location>
        <begin position="67"/>
        <end position="87"/>
    </location>
</feature>
<organism evidence="2 3">
    <name type="scientific">Spodoptera exigua</name>
    <name type="common">Beet armyworm</name>
    <name type="synonym">Noctua fulgens</name>
    <dbReference type="NCBI Taxonomy" id="7107"/>
    <lineage>
        <taxon>Eukaryota</taxon>
        <taxon>Metazoa</taxon>
        <taxon>Ecdysozoa</taxon>
        <taxon>Arthropoda</taxon>
        <taxon>Hexapoda</taxon>
        <taxon>Insecta</taxon>
        <taxon>Pterygota</taxon>
        <taxon>Neoptera</taxon>
        <taxon>Endopterygota</taxon>
        <taxon>Lepidoptera</taxon>
        <taxon>Glossata</taxon>
        <taxon>Ditrysia</taxon>
        <taxon>Noctuoidea</taxon>
        <taxon>Noctuidae</taxon>
        <taxon>Amphipyrinae</taxon>
        <taxon>Spodoptera</taxon>
    </lineage>
</organism>
<accession>A0A835GU47</accession>
<comment type="caution">
    <text evidence="2">The sequence shown here is derived from an EMBL/GenBank/DDBJ whole genome shotgun (WGS) entry which is preliminary data.</text>
</comment>
<dbReference type="Proteomes" id="UP000648187">
    <property type="component" value="Unassembled WGS sequence"/>
</dbReference>
<keyword evidence="3" id="KW-1185">Reference proteome</keyword>
<keyword evidence="1" id="KW-1133">Transmembrane helix</keyword>
<keyword evidence="1" id="KW-0472">Membrane</keyword>
<dbReference type="AlphaFoldDB" id="A0A835GU47"/>
<dbReference type="EMBL" id="JACKWZ010000012">
    <property type="protein sequence ID" value="KAF9422999.1"/>
    <property type="molecule type" value="Genomic_DNA"/>
</dbReference>
<gene>
    <name evidence="2" type="ORF">HW555_001542</name>
</gene>
<evidence type="ECO:0000256" key="1">
    <source>
        <dbReference type="SAM" id="Phobius"/>
    </source>
</evidence>
<dbReference type="OrthoDB" id="7439759at2759"/>
<evidence type="ECO:0000313" key="2">
    <source>
        <dbReference type="EMBL" id="KAF9422999.1"/>
    </source>
</evidence>
<feature type="transmembrane region" description="Helical" evidence="1">
    <location>
        <begin position="30"/>
        <end position="55"/>
    </location>
</feature>
<reference evidence="2" key="1">
    <citation type="submission" date="2020-08" db="EMBL/GenBank/DDBJ databases">
        <title>Spodoptera exigua strain:BAW_Kor-Di-RS1 Genome sequencing and assembly.</title>
        <authorList>
            <person name="Kim J."/>
            <person name="Nam H.Y."/>
            <person name="Kwon M."/>
            <person name="Choi J.H."/>
            <person name="Cho S.R."/>
            <person name="Kim G.-H."/>
        </authorList>
    </citation>
    <scope>NUCLEOTIDE SEQUENCE</scope>
    <source>
        <strain evidence="2">BAW_Kor-Di-RS1</strain>
        <tissue evidence="2">Whole-body</tissue>
    </source>
</reference>
<protein>
    <submittedName>
        <fullName evidence="2">Uncharacterized protein</fullName>
    </submittedName>
</protein>